<keyword evidence="2" id="KW-0812">Transmembrane</keyword>
<feature type="transmembrane region" description="Helical" evidence="2">
    <location>
        <begin position="50"/>
        <end position="70"/>
    </location>
</feature>
<reference evidence="3" key="1">
    <citation type="submission" date="2014-09" db="EMBL/GenBank/DDBJ databases">
        <title>Genome sequence of the luminous mushroom Mycena chlorophos for searching fungal bioluminescence genes.</title>
        <authorList>
            <person name="Tanaka Y."/>
            <person name="Kasuga D."/>
            <person name="Oba Y."/>
            <person name="Hase S."/>
            <person name="Sato K."/>
            <person name="Oba Y."/>
            <person name="Sakakibara Y."/>
        </authorList>
    </citation>
    <scope>NUCLEOTIDE SEQUENCE</scope>
</reference>
<dbReference type="Proteomes" id="UP000815677">
    <property type="component" value="Unassembled WGS sequence"/>
</dbReference>
<evidence type="ECO:0000256" key="1">
    <source>
        <dbReference type="SAM" id="MobiDB-lite"/>
    </source>
</evidence>
<accession>A0ABQ0M8Y5</accession>
<name>A0ABQ0M8Y5_MYCCL</name>
<sequence>MTVKSPLEPDSKSPELNPKSPGADSKCESQELSLKSPELDPVPQEPTFGWSGWSNIGFVVILTAASTIFTHITLKTSVYFAVGAFLYKLLSSSFGWQPRDQEPCDVERMFQGLGFYIGIGISVAHPIAVSFRHQPHLTWETIDAITLAVLCDLVVFDSILREWNGYTLRDWYKEGGLTKYVTEPSEGDDVV</sequence>
<gene>
    <name evidence="3" type="ORF">MCHLO_16034</name>
</gene>
<feature type="transmembrane region" description="Helical" evidence="2">
    <location>
        <begin position="109"/>
        <end position="129"/>
    </location>
</feature>
<dbReference type="EMBL" id="DF849907">
    <property type="protein sequence ID" value="GAT59789.1"/>
    <property type="molecule type" value="Genomic_DNA"/>
</dbReference>
<organism evidence="3 4">
    <name type="scientific">Mycena chlorophos</name>
    <name type="common">Agaric fungus</name>
    <name type="synonym">Agaricus chlorophos</name>
    <dbReference type="NCBI Taxonomy" id="658473"/>
    <lineage>
        <taxon>Eukaryota</taxon>
        <taxon>Fungi</taxon>
        <taxon>Dikarya</taxon>
        <taxon>Basidiomycota</taxon>
        <taxon>Agaricomycotina</taxon>
        <taxon>Agaricomycetes</taxon>
        <taxon>Agaricomycetidae</taxon>
        <taxon>Agaricales</taxon>
        <taxon>Marasmiineae</taxon>
        <taxon>Mycenaceae</taxon>
        <taxon>Mycena</taxon>
    </lineage>
</organism>
<evidence type="ECO:0000313" key="3">
    <source>
        <dbReference type="EMBL" id="GAT59789.1"/>
    </source>
</evidence>
<keyword evidence="2" id="KW-0472">Membrane</keyword>
<proteinExistence type="predicted"/>
<protein>
    <submittedName>
        <fullName evidence="3">Uncharacterized protein</fullName>
    </submittedName>
</protein>
<feature type="transmembrane region" description="Helical" evidence="2">
    <location>
        <begin position="77"/>
        <end position="97"/>
    </location>
</feature>
<evidence type="ECO:0000256" key="2">
    <source>
        <dbReference type="SAM" id="Phobius"/>
    </source>
</evidence>
<keyword evidence="4" id="KW-1185">Reference proteome</keyword>
<feature type="region of interest" description="Disordered" evidence="1">
    <location>
        <begin position="1"/>
        <end position="41"/>
    </location>
</feature>
<evidence type="ECO:0000313" key="4">
    <source>
        <dbReference type="Proteomes" id="UP000815677"/>
    </source>
</evidence>
<keyword evidence="2" id="KW-1133">Transmembrane helix</keyword>